<evidence type="ECO:0000313" key="3">
    <source>
        <dbReference type="Proteomes" id="UP001383192"/>
    </source>
</evidence>
<keyword evidence="3" id="KW-1185">Reference proteome</keyword>
<dbReference type="InterPro" id="IPR036397">
    <property type="entry name" value="RNaseH_sf"/>
</dbReference>
<dbReference type="EMBL" id="JAYKXP010000154">
    <property type="protein sequence ID" value="KAK7022043.1"/>
    <property type="molecule type" value="Genomic_DNA"/>
</dbReference>
<evidence type="ECO:0000313" key="2">
    <source>
        <dbReference type="EMBL" id="KAK7022043.1"/>
    </source>
</evidence>
<evidence type="ECO:0000259" key="1">
    <source>
        <dbReference type="Pfam" id="PF01612"/>
    </source>
</evidence>
<sequence>MPDAENIDVLTQDLSSLNLRLASTSEPQVPPLLDDVIFCDDAETLREAIVELDTSGTLIIDCEGRDLGSLGGALSLISVRITEPILRTYVFDVIRLGSSLVPLWSLLSSPGKRKVVFDGRQDHCAMWYGYGVILPNTIDLQLADIRSRETRGEGEAKQMQRLMRFFSPKSVNNPRQRHRYKELHLLQGLGGALIEHKVTAPAKGNVDHDSWMSRPLSDEQLFYAANDVYLIGSLLAHFEASNFIDDELFSQSARYITIWHDFQPDREDTFRSNPFLPLEILSYEVGTPRKQCAGCKRNLSSSSFPDNAWYDSGFRPIFCYVCTIIPVWLRRKKFFEDLKEKKKAEKAEKERLQREGVVEPGVVTM</sequence>
<dbReference type="PANTHER" id="PTHR43040">
    <property type="entry name" value="RIBONUCLEASE D"/>
    <property type="match status" value="1"/>
</dbReference>
<proteinExistence type="predicted"/>
<dbReference type="InterPro" id="IPR002562">
    <property type="entry name" value="3'-5'_exonuclease_dom"/>
</dbReference>
<dbReference type="SUPFAM" id="SSF53098">
    <property type="entry name" value="Ribonuclease H-like"/>
    <property type="match status" value="1"/>
</dbReference>
<dbReference type="GO" id="GO:0006139">
    <property type="term" value="P:nucleobase-containing compound metabolic process"/>
    <property type="evidence" value="ECO:0007669"/>
    <property type="project" value="InterPro"/>
</dbReference>
<name>A0AAW0B719_9AGAR</name>
<dbReference type="Proteomes" id="UP001383192">
    <property type="component" value="Unassembled WGS sequence"/>
</dbReference>
<gene>
    <name evidence="2" type="ORF">VNI00_017078</name>
</gene>
<dbReference type="GO" id="GO:0008408">
    <property type="term" value="F:3'-5' exonuclease activity"/>
    <property type="evidence" value="ECO:0007669"/>
    <property type="project" value="InterPro"/>
</dbReference>
<protein>
    <recommendedName>
        <fullName evidence="1">3'-5' exonuclease domain-containing protein</fullName>
    </recommendedName>
</protein>
<dbReference type="PANTHER" id="PTHR43040:SF1">
    <property type="entry name" value="RIBONUCLEASE D"/>
    <property type="match status" value="1"/>
</dbReference>
<dbReference type="Pfam" id="PF01612">
    <property type="entry name" value="DNA_pol_A_exo1"/>
    <property type="match status" value="1"/>
</dbReference>
<feature type="domain" description="3'-5' exonuclease" evidence="1">
    <location>
        <begin position="39"/>
        <end position="235"/>
    </location>
</feature>
<organism evidence="2 3">
    <name type="scientific">Paramarasmius palmivorus</name>
    <dbReference type="NCBI Taxonomy" id="297713"/>
    <lineage>
        <taxon>Eukaryota</taxon>
        <taxon>Fungi</taxon>
        <taxon>Dikarya</taxon>
        <taxon>Basidiomycota</taxon>
        <taxon>Agaricomycotina</taxon>
        <taxon>Agaricomycetes</taxon>
        <taxon>Agaricomycetidae</taxon>
        <taxon>Agaricales</taxon>
        <taxon>Marasmiineae</taxon>
        <taxon>Marasmiaceae</taxon>
        <taxon>Paramarasmius</taxon>
    </lineage>
</organism>
<dbReference type="AlphaFoldDB" id="A0AAW0B719"/>
<dbReference type="GO" id="GO:0003676">
    <property type="term" value="F:nucleic acid binding"/>
    <property type="evidence" value="ECO:0007669"/>
    <property type="project" value="InterPro"/>
</dbReference>
<comment type="caution">
    <text evidence="2">The sequence shown here is derived from an EMBL/GenBank/DDBJ whole genome shotgun (WGS) entry which is preliminary data.</text>
</comment>
<reference evidence="2 3" key="1">
    <citation type="submission" date="2024-01" db="EMBL/GenBank/DDBJ databases">
        <title>A draft genome for a cacao thread blight-causing isolate of Paramarasmius palmivorus.</title>
        <authorList>
            <person name="Baruah I.K."/>
            <person name="Bukari Y."/>
            <person name="Amoako-Attah I."/>
            <person name="Meinhardt L.W."/>
            <person name="Bailey B.A."/>
            <person name="Cohen S.P."/>
        </authorList>
    </citation>
    <scope>NUCLEOTIDE SEQUENCE [LARGE SCALE GENOMIC DNA]</scope>
    <source>
        <strain evidence="2 3">GH-12</strain>
    </source>
</reference>
<dbReference type="Gene3D" id="3.30.420.10">
    <property type="entry name" value="Ribonuclease H-like superfamily/Ribonuclease H"/>
    <property type="match status" value="1"/>
</dbReference>
<accession>A0AAW0B719</accession>
<dbReference type="InterPro" id="IPR012337">
    <property type="entry name" value="RNaseH-like_sf"/>
</dbReference>